<dbReference type="SUPFAM" id="SSF46626">
    <property type="entry name" value="Cytochrome c"/>
    <property type="match status" value="1"/>
</dbReference>
<dbReference type="PROSITE" id="PS51007">
    <property type="entry name" value="CYTC"/>
    <property type="match status" value="1"/>
</dbReference>
<feature type="domain" description="Cytochrome c" evidence="6">
    <location>
        <begin position="62"/>
        <end position="143"/>
    </location>
</feature>
<dbReference type="Gene3D" id="1.10.760.10">
    <property type="entry name" value="Cytochrome c-like domain"/>
    <property type="match status" value="1"/>
</dbReference>
<organism evidence="7">
    <name type="scientific">Solibacter usitatus (strain Ellin6076)</name>
    <dbReference type="NCBI Taxonomy" id="234267"/>
    <lineage>
        <taxon>Bacteria</taxon>
        <taxon>Pseudomonadati</taxon>
        <taxon>Acidobacteriota</taxon>
        <taxon>Terriglobia</taxon>
        <taxon>Bryobacterales</taxon>
        <taxon>Solibacteraceae</taxon>
        <taxon>Candidatus Solibacter</taxon>
    </lineage>
</organism>
<dbReference type="GO" id="GO:0020037">
    <property type="term" value="F:heme binding"/>
    <property type="evidence" value="ECO:0007669"/>
    <property type="project" value="InterPro"/>
</dbReference>
<evidence type="ECO:0000256" key="5">
    <source>
        <dbReference type="SAM" id="MobiDB-lite"/>
    </source>
</evidence>
<evidence type="ECO:0000256" key="3">
    <source>
        <dbReference type="ARBA" id="ARBA00023004"/>
    </source>
</evidence>
<dbReference type="InterPro" id="IPR036909">
    <property type="entry name" value="Cyt_c-like_dom_sf"/>
</dbReference>
<dbReference type="OrthoDB" id="9811281at2"/>
<dbReference type="Pfam" id="PF13442">
    <property type="entry name" value="Cytochrome_CBB3"/>
    <property type="match status" value="1"/>
</dbReference>
<dbReference type="STRING" id="234267.Acid_6910"/>
<evidence type="ECO:0000256" key="2">
    <source>
        <dbReference type="ARBA" id="ARBA00022723"/>
    </source>
</evidence>
<proteinExistence type="predicted"/>
<protein>
    <submittedName>
        <fullName evidence="7">Cytochrome c, class I</fullName>
    </submittedName>
</protein>
<dbReference type="PROSITE" id="PS51257">
    <property type="entry name" value="PROKAR_LIPOPROTEIN"/>
    <property type="match status" value="1"/>
</dbReference>
<feature type="region of interest" description="Disordered" evidence="5">
    <location>
        <begin position="148"/>
        <end position="175"/>
    </location>
</feature>
<dbReference type="InterPro" id="IPR009056">
    <property type="entry name" value="Cyt_c-like_dom"/>
</dbReference>
<dbReference type="eggNOG" id="COG2010">
    <property type="taxonomic scope" value="Bacteria"/>
</dbReference>
<keyword evidence="1 4" id="KW-0349">Heme</keyword>
<dbReference type="GO" id="GO:0009055">
    <property type="term" value="F:electron transfer activity"/>
    <property type="evidence" value="ECO:0007669"/>
    <property type="project" value="InterPro"/>
</dbReference>
<keyword evidence="3 4" id="KW-0408">Iron</keyword>
<evidence type="ECO:0000256" key="4">
    <source>
        <dbReference type="PROSITE-ProRule" id="PRU00433"/>
    </source>
</evidence>
<sequence>MRYVAIGCCLLTLIACKREQRDVRPSPAVSGILGDSAGESALHPGGGAQTQNVHSPYEGNAYAISEGQRLYNWYNCSGCHANGGGGIGPPLIKKDQRDWLYGSDPPNIFDTIVKGRPNGMPTWGGKIPEYQIWQIVTYVRSLNNLEPKAATPSRPDTLEQKTDTILPDKGGANHP</sequence>
<name>Q01R97_SOLUE</name>
<dbReference type="KEGG" id="sus:Acid_6910"/>
<evidence type="ECO:0000259" key="6">
    <source>
        <dbReference type="PROSITE" id="PS51007"/>
    </source>
</evidence>
<gene>
    <name evidence="7" type="ordered locus">Acid_6910</name>
</gene>
<dbReference type="EMBL" id="CP000473">
    <property type="protein sequence ID" value="ABJ87823.1"/>
    <property type="molecule type" value="Genomic_DNA"/>
</dbReference>
<evidence type="ECO:0000256" key="1">
    <source>
        <dbReference type="ARBA" id="ARBA00022617"/>
    </source>
</evidence>
<keyword evidence="2 4" id="KW-0479">Metal-binding</keyword>
<dbReference type="AlphaFoldDB" id="Q01R97"/>
<evidence type="ECO:0000313" key="7">
    <source>
        <dbReference type="EMBL" id="ABJ87823.1"/>
    </source>
</evidence>
<dbReference type="HOGENOM" id="CLU_105359_1_0_0"/>
<reference evidence="7" key="1">
    <citation type="submission" date="2006-10" db="EMBL/GenBank/DDBJ databases">
        <title>Complete sequence of Solibacter usitatus Ellin6076.</title>
        <authorList>
            <consortium name="US DOE Joint Genome Institute"/>
            <person name="Copeland A."/>
            <person name="Lucas S."/>
            <person name="Lapidus A."/>
            <person name="Barry K."/>
            <person name="Detter J.C."/>
            <person name="Glavina del Rio T."/>
            <person name="Hammon N."/>
            <person name="Israni S."/>
            <person name="Dalin E."/>
            <person name="Tice H."/>
            <person name="Pitluck S."/>
            <person name="Thompson L.S."/>
            <person name="Brettin T."/>
            <person name="Bruce D."/>
            <person name="Han C."/>
            <person name="Tapia R."/>
            <person name="Gilna P."/>
            <person name="Schmutz J."/>
            <person name="Larimer F."/>
            <person name="Land M."/>
            <person name="Hauser L."/>
            <person name="Kyrpides N."/>
            <person name="Mikhailova N."/>
            <person name="Janssen P.H."/>
            <person name="Kuske C.R."/>
            <person name="Richardson P."/>
        </authorList>
    </citation>
    <scope>NUCLEOTIDE SEQUENCE</scope>
    <source>
        <strain evidence="7">Ellin6076</strain>
    </source>
</reference>
<dbReference type="GO" id="GO:0046872">
    <property type="term" value="F:metal ion binding"/>
    <property type="evidence" value="ECO:0007669"/>
    <property type="project" value="UniProtKB-KW"/>
</dbReference>
<accession>Q01R97</accession>
<dbReference type="InParanoid" id="Q01R97"/>